<accession>A0A6M2E4Y8</accession>
<evidence type="ECO:0000256" key="1">
    <source>
        <dbReference type="SAM" id="SignalP"/>
    </source>
</evidence>
<feature type="chain" id="PRO_5027078882" evidence="1">
    <location>
        <begin position="24"/>
        <end position="204"/>
    </location>
</feature>
<feature type="signal peptide" evidence="1">
    <location>
        <begin position="1"/>
        <end position="23"/>
    </location>
</feature>
<dbReference type="InterPro" id="IPR012674">
    <property type="entry name" value="Calycin"/>
</dbReference>
<proteinExistence type="predicted"/>
<dbReference type="EMBL" id="GIDH01001521">
    <property type="protein sequence ID" value="NOV53464.1"/>
    <property type="molecule type" value="Transcribed_RNA"/>
</dbReference>
<sequence length="204" mass="23317">MHLFGKGLVFVAVLLCCKAVKQAELSKRPLNIRTVFNISQRLWRYQQTESNVIINTETASDLKFVQECIFIKKINISETQFFFKEEVQLNGSKLSGYYLGEFVVKSQEPPVSMKVSELSGSDTSAFQRMKLVYSEMGCSIFKITYLNESNKEEEASGGQECEMYFRRKNGSDQPPQECKKAFKKKCKTEGHVIFKPSCARSKPN</sequence>
<reference evidence="2" key="1">
    <citation type="submission" date="2019-12" db="EMBL/GenBank/DDBJ databases">
        <title>The sialotranscriptome of the gopher-tortoise tick, Amblyomma tuberculatum.</title>
        <authorList>
            <person name="Karim S."/>
            <person name="Andersen J."/>
            <person name="Kumar D."/>
            <person name="Adamson S."/>
            <person name="Ennen J."/>
            <person name="Qualis C.P."/>
            <person name="Ribeiro J.M.C."/>
        </authorList>
    </citation>
    <scope>NUCLEOTIDE SEQUENCE</scope>
    <source>
        <strain evidence="2">Removed</strain>
        <tissue evidence="2">Salivary glands</tissue>
    </source>
</reference>
<name>A0A6M2E4Y8_9ACAR</name>
<organism evidence="2">
    <name type="scientific">Amblyomma tuberculatum</name>
    <dbReference type="NCBI Taxonomy" id="48802"/>
    <lineage>
        <taxon>Eukaryota</taxon>
        <taxon>Metazoa</taxon>
        <taxon>Ecdysozoa</taxon>
        <taxon>Arthropoda</taxon>
        <taxon>Chelicerata</taxon>
        <taxon>Arachnida</taxon>
        <taxon>Acari</taxon>
        <taxon>Parasitiformes</taxon>
        <taxon>Ixodida</taxon>
        <taxon>Ixodoidea</taxon>
        <taxon>Ixodidae</taxon>
        <taxon>Amblyomminae</taxon>
        <taxon>Amblyomma</taxon>
    </lineage>
</organism>
<dbReference type="SUPFAM" id="SSF50814">
    <property type="entry name" value="Lipocalins"/>
    <property type="match status" value="1"/>
</dbReference>
<protein>
    <submittedName>
        <fullName evidence="2">Putative salivary lipocalin</fullName>
    </submittedName>
</protein>
<keyword evidence="1" id="KW-0732">Signal</keyword>
<evidence type="ECO:0000313" key="2">
    <source>
        <dbReference type="EMBL" id="NOV53464.1"/>
    </source>
</evidence>
<dbReference type="AlphaFoldDB" id="A0A6M2E4Y8"/>
<dbReference type="Gene3D" id="2.40.128.20">
    <property type="match status" value="1"/>
</dbReference>